<dbReference type="EMBL" id="NIBT01000002">
    <property type="protein sequence ID" value="PHM26885.1"/>
    <property type="molecule type" value="Genomic_DNA"/>
</dbReference>
<evidence type="ECO:0000313" key="3">
    <source>
        <dbReference type="Proteomes" id="UP000225605"/>
    </source>
</evidence>
<comment type="caution">
    <text evidence="2">The sequence shown here is derived from an EMBL/GenBank/DDBJ whole genome shotgun (WGS) entry which is preliminary data.</text>
</comment>
<evidence type="ECO:0000313" key="1">
    <source>
        <dbReference type="EMBL" id="PHM25308.1"/>
    </source>
</evidence>
<gene>
    <name evidence="2" type="ORF">Xehl_00581</name>
    <name evidence="1" type="ORF">Xehl_01523</name>
</gene>
<organism evidence="2 3">
    <name type="scientific">Xenorhabdus ehlersii</name>
    <dbReference type="NCBI Taxonomy" id="290111"/>
    <lineage>
        <taxon>Bacteria</taxon>
        <taxon>Pseudomonadati</taxon>
        <taxon>Pseudomonadota</taxon>
        <taxon>Gammaproteobacteria</taxon>
        <taxon>Enterobacterales</taxon>
        <taxon>Morganellaceae</taxon>
        <taxon>Xenorhabdus</taxon>
    </lineage>
</organism>
<dbReference type="RefSeq" id="WP_099131193.1">
    <property type="nucleotide sequence ID" value="NZ_CAWNOJ010000031.1"/>
</dbReference>
<dbReference type="AlphaFoldDB" id="A0A2D0IYQ2"/>
<dbReference type="Proteomes" id="UP000225605">
    <property type="component" value="Unassembled WGS sequence"/>
</dbReference>
<dbReference type="EMBL" id="NIBT01000006">
    <property type="protein sequence ID" value="PHM25308.1"/>
    <property type="molecule type" value="Genomic_DNA"/>
</dbReference>
<accession>A0A2D0IYQ2</accession>
<evidence type="ECO:0000313" key="2">
    <source>
        <dbReference type="EMBL" id="PHM26885.1"/>
    </source>
</evidence>
<reference evidence="2 3" key="1">
    <citation type="journal article" date="2017" name="Nat. Microbiol.">
        <title>Natural product diversity associated with the nematode symbionts Photorhabdus and Xenorhabdus.</title>
        <authorList>
            <person name="Tobias N.J."/>
            <person name="Wolff H."/>
            <person name="Djahanschiri B."/>
            <person name="Grundmann F."/>
            <person name="Kronenwerth M."/>
            <person name="Shi Y.M."/>
            <person name="Simonyi S."/>
            <person name="Grun P."/>
            <person name="Shapiro-Ilan D."/>
            <person name="Pidot S.J."/>
            <person name="Stinear T.P."/>
            <person name="Ebersberger I."/>
            <person name="Bode H.B."/>
        </authorList>
    </citation>
    <scope>NUCLEOTIDE SEQUENCE [LARGE SCALE GENOMIC DNA]</scope>
    <source>
        <strain evidence="2 3">DSM 16337</strain>
    </source>
</reference>
<name>A0A2D0IYQ2_9GAMM</name>
<sequence length="132" mass="14901">MLNIDSGKLSHVSDNRKTIAAHEKDTRDTINNSMPYADVPFDLIQQSLGMTPENDLIFDVYIQIHANNVLNDALKTPPGSDIRYWQIDSDKKASMFGLKFEIMEDVNEPPIMDVIRSGAVCYLTEPYNPTPL</sequence>
<dbReference type="OrthoDB" id="9757559at2"/>
<protein>
    <submittedName>
        <fullName evidence="2">Non ribosomal peptide synthetase BasB</fullName>
    </submittedName>
</protein>
<proteinExistence type="predicted"/>